<keyword evidence="11" id="KW-1185">Reference proteome</keyword>
<keyword evidence="1" id="KW-0031">Aminopeptidase</keyword>
<keyword evidence="4 8" id="KW-0732">Signal</keyword>
<dbReference type="InterPro" id="IPR045175">
    <property type="entry name" value="M28_fam"/>
</dbReference>
<proteinExistence type="predicted"/>
<evidence type="ECO:0000256" key="1">
    <source>
        <dbReference type="ARBA" id="ARBA00022438"/>
    </source>
</evidence>
<dbReference type="SUPFAM" id="SSF52025">
    <property type="entry name" value="PA domain"/>
    <property type="match status" value="1"/>
</dbReference>
<evidence type="ECO:0000256" key="4">
    <source>
        <dbReference type="ARBA" id="ARBA00022729"/>
    </source>
</evidence>
<evidence type="ECO:0000259" key="9">
    <source>
        <dbReference type="Pfam" id="PF04389"/>
    </source>
</evidence>
<protein>
    <submittedName>
        <fullName evidence="10">M28 family metallopeptidase</fullName>
    </submittedName>
</protein>
<evidence type="ECO:0000256" key="2">
    <source>
        <dbReference type="ARBA" id="ARBA00022670"/>
    </source>
</evidence>
<dbReference type="Gene3D" id="3.40.630.10">
    <property type="entry name" value="Zn peptidases"/>
    <property type="match status" value="2"/>
</dbReference>
<dbReference type="Proteomes" id="UP001501352">
    <property type="component" value="Unassembled WGS sequence"/>
</dbReference>
<keyword evidence="3" id="KW-0479">Metal-binding</keyword>
<dbReference type="EMBL" id="BAAAGA010000001">
    <property type="protein sequence ID" value="GAA0613888.1"/>
    <property type="molecule type" value="Genomic_DNA"/>
</dbReference>
<organism evidence="10 11">
    <name type="scientific">Brevundimonas kwangchunensis</name>
    <dbReference type="NCBI Taxonomy" id="322163"/>
    <lineage>
        <taxon>Bacteria</taxon>
        <taxon>Pseudomonadati</taxon>
        <taxon>Pseudomonadota</taxon>
        <taxon>Alphaproteobacteria</taxon>
        <taxon>Caulobacterales</taxon>
        <taxon>Caulobacteraceae</taxon>
        <taxon>Brevundimonas</taxon>
    </lineage>
</organism>
<feature type="domain" description="Peptidase M28" evidence="9">
    <location>
        <begin position="299"/>
        <end position="506"/>
    </location>
</feature>
<dbReference type="RefSeq" id="WP_343790177.1">
    <property type="nucleotide sequence ID" value="NZ_BAAAGA010000001.1"/>
</dbReference>
<evidence type="ECO:0000313" key="10">
    <source>
        <dbReference type="EMBL" id="GAA0613888.1"/>
    </source>
</evidence>
<keyword evidence="5" id="KW-0378">Hydrolase</keyword>
<reference evidence="10 11" key="1">
    <citation type="journal article" date="2019" name="Int. J. Syst. Evol. Microbiol.">
        <title>The Global Catalogue of Microorganisms (GCM) 10K type strain sequencing project: providing services to taxonomists for standard genome sequencing and annotation.</title>
        <authorList>
            <consortium name="The Broad Institute Genomics Platform"/>
            <consortium name="The Broad Institute Genome Sequencing Center for Infectious Disease"/>
            <person name="Wu L."/>
            <person name="Ma J."/>
        </authorList>
    </citation>
    <scope>NUCLEOTIDE SEQUENCE [LARGE SCALE GENOMIC DNA]</scope>
    <source>
        <strain evidence="10 11">JCM 12928</strain>
    </source>
</reference>
<evidence type="ECO:0000256" key="5">
    <source>
        <dbReference type="ARBA" id="ARBA00022801"/>
    </source>
</evidence>
<sequence>MRLKSILVSTTAMLLLASPVLAQQADPARLNEHTRVLASDEFEGRGVATPGEQKTVDYLVEQFTALGLEPGGPDGQWVQVAHLSRTQQDGPATITARTPGGEISLRRGPDVLVASDRPVDRITVTDAPVIFAGYGVDAPERGWDDFKDVDVRGKIILVLVNDPDFGAPEGHPVAGRFDDNAMTFYGRWTYKFQEAARQGAAGVLVIHDTAGAGYGWSVLEGSSTAPDFDIVRQNWEAERVPAQGWIQGEVAQRLFEAAGLNYAQLRDQARSEAFRPVPLEGVTLSIDFGQTHANIESRNVLARIPGTEHPDQTVMYGAHWDAYGRATPVGDDDIYNGAVDNATGVAAILELARLFREGGAPKRSVVFAAWTAEEAGLLGAEYYSANPVWPLETTVANINIDSLLPGTEVSPEIVVIGAGKSQTDQWLERRAVEAGRRLIPDPAPQAGGFYRSDHFPLALRGVPALFGIAGFTGHNEASRDYVANRYHKPSDEWTPDWRMDAAAVDVNLLYAVGRDLADSDQWPEWNEGSEFEAARQASADRRR</sequence>
<comment type="caution">
    <text evidence="10">The sequence shown here is derived from an EMBL/GenBank/DDBJ whole genome shotgun (WGS) entry which is preliminary data.</text>
</comment>
<dbReference type="Gene3D" id="3.50.30.30">
    <property type="match status" value="1"/>
</dbReference>
<evidence type="ECO:0000256" key="7">
    <source>
        <dbReference type="SAM" id="MobiDB-lite"/>
    </source>
</evidence>
<keyword evidence="2" id="KW-0645">Protease</keyword>
<dbReference type="Pfam" id="PF04389">
    <property type="entry name" value="Peptidase_M28"/>
    <property type="match status" value="1"/>
</dbReference>
<keyword evidence="6" id="KW-0862">Zinc</keyword>
<evidence type="ECO:0000256" key="6">
    <source>
        <dbReference type="ARBA" id="ARBA00022833"/>
    </source>
</evidence>
<evidence type="ECO:0000313" key="11">
    <source>
        <dbReference type="Proteomes" id="UP001501352"/>
    </source>
</evidence>
<dbReference type="InterPro" id="IPR007484">
    <property type="entry name" value="Peptidase_M28"/>
</dbReference>
<dbReference type="PANTHER" id="PTHR12147:SF56">
    <property type="entry name" value="AMINOPEPTIDASE YDR415C-RELATED"/>
    <property type="match status" value="1"/>
</dbReference>
<evidence type="ECO:0000256" key="3">
    <source>
        <dbReference type="ARBA" id="ARBA00022723"/>
    </source>
</evidence>
<feature type="signal peptide" evidence="8">
    <location>
        <begin position="1"/>
        <end position="22"/>
    </location>
</feature>
<dbReference type="InterPro" id="IPR046450">
    <property type="entry name" value="PA_dom_sf"/>
</dbReference>
<dbReference type="SUPFAM" id="SSF53187">
    <property type="entry name" value="Zn-dependent exopeptidases"/>
    <property type="match status" value="1"/>
</dbReference>
<feature type="region of interest" description="Disordered" evidence="7">
    <location>
        <begin position="521"/>
        <end position="543"/>
    </location>
</feature>
<name>A0ABN1GLA0_9CAUL</name>
<gene>
    <name evidence="10" type="ORF">GCM10009422_06070</name>
</gene>
<evidence type="ECO:0000256" key="8">
    <source>
        <dbReference type="SAM" id="SignalP"/>
    </source>
</evidence>
<accession>A0ABN1GLA0</accession>
<feature type="chain" id="PRO_5047046113" evidence="8">
    <location>
        <begin position="23"/>
        <end position="543"/>
    </location>
</feature>
<dbReference type="PANTHER" id="PTHR12147">
    <property type="entry name" value="METALLOPEPTIDASE M28 FAMILY MEMBER"/>
    <property type="match status" value="1"/>
</dbReference>